<gene>
    <name evidence="1" type="ORF">ACFSTE_09325</name>
</gene>
<evidence type="ECO:0008006" key="3">
    <source>
        <dbReference type="Google" id="ProtNLM"/>
    </source>
</evidence>
<dbReference type="Proteomes" id="UP001597459">
    <property type="component" value="Unassembled WGS sequence"/>
</dbReference>
<comment type="caution">
    <text evidence="1">The sequence shown here is derived from an EMBL/GenBank/DDBJ whole genome shotgun (WGS) entry which is preliminary data.</text>
</comment>
<protein>
    <recommendedName>
        <fullName evidence="3">Lipoprotein</fullName>
    </recommendedName>
</protein>
<organism evidence="1 2">
    <name type="scientific">Aquimarina hainanensis</name>
    <dbReference type="NCBI Taxonomy" id="1578017"/>
    <lineage>
        <taxon>Bacteria</taxon>
        <taxon>Pseudomonadati</taxon>
        <taxon>Bacteroidota</taxon>
        <taxon>Flavobacteriia</taxon>
        <taxon>Flavobacteriales</taxon>
        <taxon>Flavobacteriaceae</taxon>
        <taxon>Aquimarina</taxon>
    </lineage>
</organism>
<dbReference type="PROSITE" id="PS51257">
    <property type="entry name" value="PROKAR_LIPOPROTEIN"/>
    <property type="match status" value="1"/>
</dbReference>
<dbReference type="RefSeq" id="WP_378253222.1">
    <property type="nucleotide sequence ID" value="NZ_JBHSJV010000001.1"/>
</dbReference>
<reference evidence="2" key="1">
    <citation type="journal article" date="2019" name="Int. J. Syst. Evol. Microbiol.">
        <title>The Global Catalogue of Microorganisms (GCM) 10K type strain sequencing project: providing services to taxonomists for standard genome sequencing and annotation.</title>
        <authorList>
            <consortium name="The Broad Institute Genomics Platform"/>
            <consortium name="The Broad Institute Genome Sequencing Center for Infectious Disease"/>
            <person name="Wu L."/>
            <person name="Ma J."/>
        </authorList>
    </citation>
    <scope>NUCLEOTIDE SEQUENCE [LARGE SCALE GENOMIC DNA]</scope>
    <source>
        <strain evidence="2">KCTC 42423</strain>
    </source>
</reference>
<proteinExistence type="predicted"/>
<accession>A0ABW5N869</accession>
<evidence type="ECO:0000313" key="1">
    <source>
        <dbReference type="EMBL" id="MFD2591031.1"/>
    </source>
</evidence>
<keyword evidence="2" id="KW-1185">Reference proteome</keyword>
<name>A0ABW5N869_9FLAO</name>
<sequence length="235" mass="27007">MKKYLYTLALGLMLSACTADKKQTIISVLEDVTEADFLVTPYTSTILPQFHLDKDRWQAVAFRYGSISSLIHNKRVSYKLMSENALFANDIERKAKVKQFKQDVSEALKKNTYSEAHRYSAIWTPLVDEIISLQAIPNSTATLYLYSDLQENNPSWFSIHKYDDLMLLEHNSQKVAERFLSKAEGIKKGNKNITVIVVYQPQTMKEDIAFSKMKKLYTIVFKELGISIAFITKLQ</sequence>
<dbReference type="EMBL" id="JBHULX010000013">
    <property type="protein sequence ID" value="MFD2591031.1"/>
    <property type="molecule type" value="Genomic_DNA"/>
</dbReference>
<evidence type="ECO:0000313" key="2">
    <source>
        <dbReference type="Proteomes" id="UP001597459"/>
    </source>
</evidence>